<reference evidence="3" key="1">
    <citation type="submission" date="2020-12" db="EMBL/GenBank/DDBJ databases">
        <title>Prauserella sp. ASG 168, a novel actinomycete isolated from cave rock.</title>
        <authorList>
            <person name="Suriyachadkun C."/>
        </authorList>
    </citation>
    <scope>NUCLEOTIDE SEQUENCE</scope>
    <source>
        <strain evidence="3">ASG 168</strain>
    </source>
</reference>
<name>A0A934QXU6_9PSEU</name>
<sequence length="134" mass="13123">MAVAALALSGGCSVTVTPTGDSDSSSSPASTAGSASSSAPSGPSLSAAELEQRSTEALTQTAGQRPAKVECPGPLAAQIGQSIRCVLTADDGSEIGFTITVESSEPGSDQAKLDIQVDDEVLRGPTGQNSGLSG</sequence>
<dbReference type="AlphaFoldDB" id="A0A934QXU6"/>
<evidence type="ECO:0000256" key="1">
    <source>
        <dbReference type="SAM" id="MobiDB-lite"/>
    </source>
</evidence>
<evidence type="ECO:0000259" key="2">
    <source>
        <dbReference type="Pfam" id="PF14230"/>
    </source>
</evidence>
<feature type="domain" description="DUF4333" evidence="2">
    <location>
        <begin position="38"/>
        <end position="104"/>
    </location>
</feature>
<proteinExistence type="predicted"/>
<dbReference type="InterPro" id="IPR025637">
    <property type="entry name" value="DUF4333"/>
</dbReference>
<organism evidence="3 4">
    <name type="scientific">Prauserella cavernicola</name>
    <dbReference type="NCBI Taxonomy" id="2800127"/>
    <lineage>
        <taxon>Bacteria</taxon>
        <taxon>Bacillati</taxon>
        <taxon>Actinomycetota</taxon>
        <taxon>Actinomycetes</taxon>
        <taxon>Pseudonocardiales</taxon>
        <taxon>Pseudonocardiaceae</taxon>
        <taxon>Prauserella</taxon>
    </lineage>
</organism>
<feature type="compositionally biased region" description="Low complexity" evidence="1">
    <location>
        <begin position="13"/>
        <end position="48"/>
    </location>
</feature>
<keyword evidence="4" id="KW-1185">Reference proteome</keyword>
<comment type="caution">
    <text evidence="3">The sequence shown here is derived from an EMBL/GenBank/DDBJ whole genome shotgun (WGS) entry which is preliminary data.</text>
</comment>
<dbReference type="Pfam" id="PF14230">
    <property type="entry name" value="DUF4333"/>
    <property type="match status" value="1"/>
</dbReference>
<protein>
    <submittedName>
        <fullName evidence="3">DUF4333 domain-containing protein</fullName>
    </submittedName>
</protein>
<gene>
    <name evidence="3" type="ORF">JHE00_24530</name>
</gene>
<accession>A0A934QXU6</accession>
<evidence type="ECO:0000313" key="4">
    <source>
        <dbReference type="Proteomes" id="UP000635245"/>
    </source>
</evidence>
<dbReference type="Proteomes" id="UP000635245">
    <property type="component" value="Unassembled WGS sequence"/>
</dbReference>
<dbReference type="EMBL" id="JAENJH010000007">
    <property type="protein sequence ID" value="MBK1787504.1"/>
    <property type="molecule type" value="Genomic_DNA"/>
</dbReference>
<evidence type="ECO:0000313" key="3">
    <source>
        <dbReference type="EMBL" id="MBK1787504.1"/>
    </source>
</evidence>
<feature type="region of interest" description="Disordered" evidence="1">
    <location>
        <begin position="1"/>
        <end position="70"/>
    </location>
</feature>